<evidence type="ECO:0000313" key="7">
    <source>
        <dbReference type="Proteomes" id="UP000244016"/>
    </source>
</evidence>
<keyword evidence="6" id="KW-0378">Hydrolase</keyword>
<gene>
    <name evidence="6" type="ORF">BLITH_0912</name>
</gene>
<dbReference type="GO" id="GO:0004527">
    <property type="term" value="F:exonuclease activity"/>
    <property type="evidence" value="ECO:0007669"/>
    <property type="project" value="UniProtKB-KW"/>
</dbReference>
<evidence type="ECO:0000259" key="5">
    <source>
        <dbReference type="Pfam" id="PF02872"/>
    </source>
</evidence>
<evidence type="ECO:0000259" key="4">
    <source>
        <dbReference type="Pfam" id="PF00149"/>
    </source>
</evidence>
<dbReference type="Proteomes" id="UP000244016">
    <property type="component" value="Unassembled WGS sequence"/>
</dbReference>
<keyword evidence="6" id="KW-0255">Endonuclease</keyword>
<reference evidence="6 7" key="1">
    <citation type="submission" date="2017-08" db="EMBL/GenBank/DDBJ databases">
        <title>Burning lignite coal seam in the remote Altai Mountains harbors a hydrogen-driven thermophilic microbial community.</title>
        <authorList>
            <person name="Kadnikov V.V."/>
            <person name="Mardanov A.V."/>
            <person name="Ivasenko D."/>
            <person name="Beletsky A.V."/>
            <person name="Karnachuk O.V."/>
            <person name="Ravin N.V."/>
        </authorList>
    </citation>
    <scope>NUCLEOTIDE SEQUENCE [LARGE SCALE GENOMIC DNA]</scope>
    <source>
        <strain evidence="6">AL31</strain>
    </source>
</reference>
<dbReference type="InterPro" id="IPR036907">
    <property type="entry name" value="5'-Nucleotdase_C_sf"/>
</dbReference>
<evidence type="ECO:0000313" key="6">
    <source>
        <dbReference type="EMBL" id="PTQ52733.1"/>
    </source>
</evidence>
<dbReference type="EMBL" id="PEBW01000002">
    <property type="protein sequence ID" value="PTQ52733.1"/>
    <property type="molecule type" value="Genomic_DNA"/>
</dbReference>
<dbReference type="InterPro" id="IPR006179">
    <property type="entry name" value="5_nucleotidase/apyrase"/>
</dbReference>
<feature type="domain" description="5'-Nucleotidase C-terminal" evidence="5">
    <location>
        <begin position="342"/>
        <end position="493"/>
    </location>
</feature>
<keyword evidence="1 3" id="KW-0732">Signal</keyword>
<organism evidence="6 7">
    <name type="scientific">Brockia lithotrophica</name>
    <dbReference type="NCBI Taxonomy" id="933949"/>
    <lineage>
        <taxon>Bacteria</taxon>
        <taxon>Bacillati</taxon>
        <taxon>Bacillota</taxon>
        <taxon>Bacilli</taxon>
        <taxon>Bacillales</taxon>
        <taxon>Bacillales Family X. Incertae Sedis</taxon>
        <taxon>Brockia</taxon>
    </lineage>
</organism>
<dbReference type="PANTHER" id="PTHR11575">
    <property type="entry name" value="5'-NUCLEOTIDASE-RELATED"/>
    <property type="match status" value="1"/>
</dbReference>
<dbReference type="GO" id="GO:0009166">
    <property type="term" value="P:nucleotide catabolic process"/>
    <property type="evidence" value="ECO:0007669"/>
    <property type="project" value="InterPro"/>
</dbReference>
<dbReference type="GO" id="GO:0000166">
    <property type="term" value="F:nucleotide binding"/>
    <property type="evidence" value="ECO:0007669"/>
    <property type="project" value="InterPro"/>
</dbReference>
<dbReference type="SUPFAM" id="SSF55816">
    <property type="entry name" value="5'-nucleotidase (syn. UDP-sugar hydrolase), C-terminal domain"/>
    <property type="match status" value="1"/>
</dbReference>
<dbReference type="InterPro" id="IPR029052">
    <property type="entry name" value="Metallo-depent_PP-like"/>
</dbReference>
<feature type="chain" id="PRO_5015418639" evidence="3">
    <location>
        <begin position="30"/>
        <end position="839"/>
    </location>
</feature>
<feature type="compositionally biased region" description="Pro residues" evidence="2">
    <location>
        <begin position="745"/>
        <end position="770"/>
    </location>
</feature>
<dbReference type="Gene3D" id="3.90.780.10">
    <property type="entry name" value="5'-Nucleotidase, C-terminal domain"/>
    <property type="match status" value="1"/>
</dbReference>
<comment type="caution">
    <text evidence="6">The sequence shown here is derived from an EMBL/GenBank/DDBJ whole genome shotgun (WGS) entry which is preliminary data.</text>
</comment>
<dbReference type="PROSITE" id="PS00785">
    <property type="entry name" value="5_NUCLEOTIDASE_1"/>
    <property type="match status" value="1"/>
</dbReference>
<dbReference type="PRINTS" id="PR01607">
    <property type="entry name" value="APYRASEFAMLY"/>
</dbReference>
<evidence type="ECO:0000256" key="1">
    <source>
        <dbReference type="ARBA" id="ARBA00022729"/>
    </source>
</evidence>
<feature type="signal peptide" evidence="3">
    <location>
        <begin position="1"/>
        <end position="29"/>
    </location>
</feature>
<dbReference type="PANTHER" id="PTHR11575:SF24">
    <property type="entry name" value="5'-NUCLEOTIDASE"/>
    <property type="match status" value="1"/>
</dbReference>
<dbReference type="InterPro" id="IPR008334">
    <property type="entry name" value="5'-Nucleotdase_C"/>
</dbReference>
<dbReference type="Pfam" id="PF00149">
    <property type="entry name" value="Metallophos"/>
    <property type="match status" value="1"/>
</dbReference>
<dbReference type="Gene3D" id="3.60.21.10">
    <property type="match status" value="1"/>
</dbReference>
<proteinExistence type="predicted"/>
<accession>A0A2T5G973</accession>
<dbReference type="GO" id="GO:0046872">
    <property type="term" value="F:metal ion binding"/>
    <property type="evidence" value="ECO:0007669"/>
    <property type="project" value="InterPro"/>
</dbReference>
<keyword evidence="6" id="KW-0540">Nuclease</keyword>
<feature type="compositionally biased region" description="Pro residues" evidence="2">
    <location>
        <begin position="781"/>
        <end position="796"/>
    </location>
</feature>
<dbReference type="CDD" id="cd04486">
    <property type="entry name" value="YhcR_OBF_like"/>
    <property type="match status" value="1"/>
</dbReference>
<dbReference type="InterPro" id="IPR004843">
    <property type="entry name" value="Calcineurin-like_PHP"/>
</dbReference>
<feature type="domain" description="Calcineurin-like phosphoesterase" evidence="4">
    <location>
        <begin position="46"/>
        <end position="266"/>
    </location>
</feature>
<protein>
    <submittedName>
        <fullName evidence="6">Endonuclease/Exonuclease/phosphatase family protein</fullName>
    </submittedName>
</protein>
<feature type="region of interest" description="Disordered" evidence="2">
    <location>
        <begin position="744"/>
        <end position="798"/>
    </location>
</feature>
<dbReference type="InterPro" id="IPR006146">
    <property type="entry name" value="5'-Nucleotdase_CS"/>
</dbReference>
<keyword evidence="6" id="KW-0269">Exonuclease</keyword>
<evidence type="ECO:0000256" key="2">
    <source>
        <dbReference type="SAM" id="MobiDB-lite"/>
    </source>
</evidence>
<sequence length="839" mass="91424">MNGRFPKLIALFVVLFNVWTLFFAPAALAHPPAEGSRDGTHPIELHLVHTNDIHAKIADFAKLARFVQDVRTREPYALFLDVGDQFSGDAVVDLAKGRPMVELMNAVHLDAMVVGNHDFDYGPEETQARRAESTYPWLAANVHVRDPAATPVAPFAPYVVFRWDSAGRVERIVGNPGDRDRDFGRETARLTVGVLAVTQSPPATAPKNVVGLEFEPYIPAVERYLWLRDRVDVLILATHVGYPDDRILAEHFGTTFDLIVGAHSHTRLDKPVWVNGVPVVQTGAHLENIGHTVLTVDPGARRVVHVDGNLVPLASLTDADPQIQAIVDRATEDVRSFLEEVVGISQHGLSQAGKTCGDTPLGNFWTDAMRHYLRDLDPAPDIAFMNGGGIRGDLAPGPITRGDLYRIEPFANQLTVIDLPGRALEEILRYSYTRDGRNSVDLQVSGMRYTLVTDAQGNLLDVHMEIGGKPVDPDRIYRVVVPDYIGTGGSGYPFPRLGEIRFTMVGLVTQALEEYARHLMDTRGSVDADKEGRIRIEVRADAEEPELASVRTVREAPEGTPVRTRGVVTTPLGAWGGKGFYLQDDTGGIYVYQANEEDIGPGDEVEVVGRTKVYNGELEIADLVRVTLVRRGAPLPAPRVVAPTPEDLAAHQGELVRLEGVRIENLKQVNKYGTFEFLAVGASGAGVLVRVDNRTGLDYARFTQELGLGEGDVLDVVGIASVYNGVYQLKPRGAGDVARHFEAVPAPPDAQRPGSPEPPSPPADVPPPQEAPGDGSDAGVLPPPSAPPGQVPPPQETPRERVTNLLDRLLARLTELFRLFCARLFGPLAPWVSFFAEGK</sequence>
<dbReference type="GO" id="GO:0004519">
    <property type="term" value="F:endonuclease activity"/>
    <property type="evidence" value="ECO:0007669"/>
    <property type="project" value="UniProtKB-KW"/>
</dbReference>
<dbReference type="CDD" id="cd00845">
    <property type="entry name" value="MPP_UshA_N_like"/>
    <property type="match status" value="1"/>
</dbReference>
<dbReference type="Pfam" id="PF02872">
    <property type="entry name" value="5_nucleotid_C"/>
    <property type="match status" value="1"/>
</dbReference>
<name>A0A2T5G973_9BACL</name>
<dbReference type="SUPFAM" id="SSF56300">
    <property type="entry name" value="Metallo-dependent phosphatases"/>
    <property type="match status" value="1"/>
</dbReference>
<dbReference type="AlphaFoldDB" id="A0A2T5G973"/>
<evidence type="ECO:0000256" key="3">
    <source>
        <dbReference type="SAM" id="SignalP"/>
    </source>
</evidence>